<reference evidence="2" key="1">
    <citation type="submission" date="2015-07" db="EMBL/GenBank/DDBJ databases">
        <title>MeaNS - Measles Nucleotide Surveillance Program.</title>
        <authorList>
            <person name="Tran T."/>
            <person name="Druce J."/>
        </authorList>
    </citation>
    <scope>NUCLEOTIDE SEQUENCE</scope>
    <source>
        <strain evidence="2">UCB-OBI-ISO-001</strain>
        <tissue evidence="2">Gonad</tissue>
    </source>
</reference>
<accession>A0A0L8HYA9</accession>
<feature type="transmembrane region" description="Helical" evidence="1">
    <location>
        <begin position="42"/>
        <end position="60"/>
    </location>
</feature>
<evidence type="ECO:0000256" key="1">
    <source>
        <dbReference type="SAM" id="Phobius"/>
    </source>
</evidence>
<dbReference type="EMBL" id="KQ417012">
    <property type="protein sequence ID" value="KOF94197.1"/>
    <property type="molecule type" value="Genomic_DNA"/>
</dbReference>
<gene>
    <name evidence="2" type="ORF">OCBIM_22002515mg</name>
</gene>
<dbReference type="AlphaFoldDB" id="A0A0L8HYA9"/>
<keyword evidence="1" id="KW-0812">Transmembrane</keyword>
<keyword evidence="1" id="KW-0472">Membrane</keyword>
<keyword evidence="1" id="KW-1133">Transmembrane helix</keyword>
<sequence length="96" mass="11173">MLNMSRIIEDKDYSSNKMYSTVESLKSSYFIIRVIGYRISRCLYISEIIMLACVLVQILLSSKYHGRSAAKVRSVTFSFEFIILGEKEMPFPRVFL</sequence>
<name>A0A0L8HYA9_OCTBM</name>
<proteinExistence type="predicted"/>
<organism evidence="2">
    <name type="scientific">Octopus bimaculoides</name>
    <name type="common">California two-spotted octopus</name>
    <dbReference type="NCBI Taxonomy" id="37653"/>
    <lineage>
        <taxon>Eukaryota</taxon>
        <taxon>Metazoa</taxon>
        <taxon>Spiralia</taxon>
        <taxon>Lophotrochozoa</taxon>
        <taxon>Mollusca</taxon>
        <taxon>Cephalopoda</taxon>
        <taxon>Coleoidea</taxon>
        <taxon>Octopodiformes</taxon>
        <taxon>Octopoda</taxon>
        <taxon>Incirrata</taxon>
        <taxon>Octopodidae</taxon>
        <taxon>Octopus</taxon>
    </lineage>
</organism>
<evidence type="ECO:0000313" key="2">
    <source>
        <dbReference type="EMBL" id="KOF94197.1"/>
    </source>
</evidence>
<protein>
    <submittedName>
        <fullName evidence="2">Uncharacterized protein</fullName>
    </submittedName>
</protein>